<evidence type="ECO:0000313" key="1">
    <source>
        <dbReference type="EMBL" id="BBH53229.1"/>
    </source>
</evidence>
<evidence type="ECO:0000313" key="2">
    <source>
        <dbReference type="Proteomes" id="UP000291236"/>
    </source>
</evidence>
<reference evidence="1 2" key="1">
    <citation type="submission" date="2018-12" db="EMBL/GenBank/DDBJ databases">
        <title>Rubrispira sanarue gen. nov., sp., nov., a member of the order Silvanigrellales, isolated from a brackish lake in Hamamatsu Japan.</title>
        <authorList>
            <person name="Maejima Y."/>
            <person name="Iino T."/>
            <person name="Muraguchi Y."/>
            <person name="Fukuda K."/>
            <person name="Nojiri H."/>
            <person name="Ohkuma M."/>
            <person name="Moriuchi R."/>
            <person name="Dohra H."/>
            <person name="Kimbara K."/>
            <person name="Shintani M."/>
        </authorList>
    </citation>
    <scope>NUCLEOTIDE SEQUENCE [LARGE SCALE GENOMIC DNA]</scope>
    <source>
        <strain evidence="1 2">RF1110005</strain>
    </source>
</reference>
<keyword evidence="2" id="KW-1185">Reference proteome</keyword>
<gene>
    <name evidence="1" type="ORF">JCM31447_16720</name>
</gene>
<dbReference type="KEGG" id="sbf:JCM31447_16720"/>
<dbReference type="AlphaFoldDB" id="A0A4P2VNM3"/>
<organism evidence="1 2">
    <name type="scientific">Fluviispira sanaruensis</name>
    <dbReference type="NCBI Taxonomy" id="2493639"/>
    <lineage>
        <taxon>Bacteria</taxon>
        <taxon>Pseudomonadati</taxon>
        <taxon>Bdellovibrionota</taxon>
        <taxon>Oligoflexia</taxon>
        <taxon>Silvanigrellales</taxon>
        <taxon>Silvanigrellaceae</taxon>
        <taxon>Fluviispira</taxon>
    </lineage>
</organism>
<sequence>MSVSKKHYFNLFVHNTFKKLIFPSHTLHIPNTRVNTKLIALCMMNAEESYSALYE</sequence>
<protein>
    <submittedName>
        <fullName evidence="1">Uncharacterized protein</fullName>
    </submittedName>
</protein>
<dbReference type="EMBL" id="AP019368">
    <property type="protein sequence ID" value="BBH53229.1"/>
    <property type="molecule type" value="Genomic_DNA"/>
</dbReference>
<dbReference type="Proteomes" id="UP000291236">
    <property type="component" value="Chromosome"/>
</dbReference>
<proteinExistence type="predicted"/>
<accession>A0A4P2VNM3</accession>
<name>A0A4P2VNM3_FLUSA</name>